<dbReference type="PROSITE" id="PS50126">
    <property type="entry name" value="S1"/>
    <property type="match status" value="1"/>
</dbReference>
<dbReference type="SUPFAM" id="SSF50249">
    <property type="entry name" value="Nucleic acid-binding proteins"/>
    <property type="match status" value="1"/>
</dbReference>
<name>A0A0B6YSI5_9EUPU</name>
<dbReference type="GO" id="GO:0003676">
    <property type="term" value="F:nucleic acid binding"/>
    <property type="evidence" value="ECO:0007669"/>
    <property type="project" value="InterPro"/>
</dbReference>
<dbReference type="InterPro" id="IPR012340">
    <property type="entry name" value="NA-bd_OB-fold"/>
</dbReference>
<dbReference type="EMBL" id="HACG01012333">
    <property type="protein sequence ID" value="CEK59198.1"/>
    <property type="molecule type" value="Transcribed_RNA"/>
</dbReference>
<dbReference type="AlphaFoldDB" id="A0A0B6YSI5"/>
<sequence length="124" mass="14220">RDHFFKSLRPEDCVTGVVLSVLDNGLRIQLMCVDRGCARDIDDLDIQAFCPFKELPKLYQNESALDAFQEKDIVRGIVLSVSGESERIIISLHEKSIPNKKTYPKIGLITEEEFPVYYSRKKQT</sequence>
<feature type="domain" description="S1 motif" evidence="1">
    <location>
        <begin position="11"/>
        <end position="93"/>
    </location>
</feature>
<organism evidence="2">
    <name type="scientific">Arion vulgaris</name>
    <dbReference type="NCBI Taxonomy" id="1028688"/>
    <lineage>
        <taxon>Eukaryota</taxon>
        <taxon>Metazoa</taxon>
        <taxon>Spiralia</taxon>
        <taxon>Lophotrochozoa</taxon>
        <taxon>Mollusca</taxon>
        <taxon>Gastropoda</taxon>
        <taxon>Heterobranchia</taxon>
        <taxon>Euthyneura</taxon>
        <taxon>Panpulmonata</taxon>
        <taxon>Eupulmonata</taxon>
        <taxon>Stylommatophora</taxon>
        <taxon>Helicina</taxon>
        <taxon>Arionoidea</taxon>
        <taxon>Arionidae</taxon>
        <taxon>Arion</taxon>
    </lineage>
</organism>
<protein>
    <recommendedName>
        <fullName evidence="1">S1 motif domain-containing protein</fullName>
    </recommendedName>
</protein>
<reference evidence="2" key="1">
    <citation type="submission" date="2014-12" db="EMBL/GenBank/DDBJ databases">
        <title>Insight into the proteome of Arion vulgaris.</title>
        <authorList>
            <person name="Aradska J."/>
            <person name="Bulat T."/>
            <person name="Smidak R."/>
            <person name="Sarate P."/>
            <person name="Gangsoo J."/>
            <person name="Sialana F."/>
            <person name="Bilban M."/>
            <person name="Lubec G."/>
        </authorList>
    </citation>
    <scope>NUCLEOTIDE SEQUENCE</scope>
    <source>
        <tissue evidence="2">Skin</tissue>
    </source>
</reference>
<dbReference type="PANTHER" id="PTHR23184:SF9">
    <property type="entry name" value="TETRATRICOPEPTIDE REPEAT PROTEIN 14"/>
    <property type="match status" value="1"/>
</dbReference>
<dbReference type="InterPro" id="IPR039190">
    <property type="entry name" value="TTC14"/>
</dbReference>
<dbReference type="PANTHER" id="PTHR23184">
    <property type="entry name" value="TETRATRICOPEPTIDE REPEAT PROTEIN 14"/>
    <property type="match status" value="1"/>
</dbReference>
<feature type="non-terminal residue" evidence="2">
    <location>
        <position position="1"/>
    </location>
</feature>
<accession>A0A0B6YSI5</accession>
<feature type="non-terminal residue" evidence="2">
    <location>
        <position position="124"/>
    </location>
</feature>
<dbReference type="Gene3D" id="2.40.50.140">
    <property type="entry name" value="Nucleic acid-binding proteins"/>
    <property type="match status" value="1"/>
</dbReference>
<gene>
    <name evidence="2" type="primary">ORF35494</name>
</gene>
<dbReference type="InterPro" id="IPR003029">
    <property type="entry name" value="S1_domain"/>
</dbReference>
<evidence type="ECO:0000313" key="2">
    <source>
        <dbReference type="EMBL" id="CEK59198.1"/>
    </source>
</evidence>
<evidence type="ECO:0000259" key="1">
    <source>
        <dbReference type="PROSITE" id="PS50126"/>
    </source>
</evidence>
<proteinExistence type="predicted"/>